<comment type="caution">
    <text evidence="1">The sequence shown here is derived from an EMBL/GenBank/DDBJ whole genome shotgun (WGS) entry which is preliminary data.</text>
</comment>
<proteinExistence type="predicted"/>
<protein>
    <submittedName>
        <fullName evidence="1">Uncharacterized protein</fullName>
    </submittedName>
</protein>
<evidence type="ECO:0000313" key="1">
    <source>
        <dbReference type="EMBL" id="GEL24966.1"/>
    </source>
</evidence>
<sequence>MVGEIALVGALAGPSAELRVRSRAGWPGAVADSLPPVLRFAAGALGVTRVRWSADNTSPPTDFALVTTPDALVSVP</sequence>
<dbReference type="Proteomes" id="UP000321685">
    <property type="component" value="Unassembled WGS sequence"/>
</dbReference>
<accession>A0A511DJI3</accession>
<dbReference type="AlphaFoldDB" id="A0A511DJI3"/>
<dbReference type="RefSeq" id="WP_222596329.1">
    <property type="nucleotide sequence ID" value="NZ_BJVJ01000043.1"/>
</dbReference>
<organism evidence="1 2">
    <name type="scientific">Pseudonocardia sulfidoxydans NBRC 16205</name>
    <dbReference type="NCBI Taxonomy" id="1223511"/>
    <lineage>
        <taxon>Bacteria</taxon>
        <taxon>Bacillati</taxon>
        <taxon>Actinomycetota</taxon>
        <taxon>Actinomycetes</taxon>
        <taxon>Pseudonocardiales</taxon>
        <taxon>Pseudonocardiaceae</taxon>
        <taxon>Pseudonocardia</taxon>
    </lineage>
</organism>
<keyword evidence="2" id="KW-1185">Reference proteome</keyword>
<gene>
    <name evidence="1" type="ORF">PSU4_39200</name>
</gene>
<evidence type="ECO:0000313" key="2">
    <source>
        <dbReference type="Proteomes" id="UP000321685"/>
    </source>
</evidence>
<name>A0A511DJI3_9PSEU</name>
<dbReference type="EMBL" id="BJVJ01000043">
    <property type="protein sequence ID" value="GEL24966.1"/>
    <property type="molecule type" value="Genomic_DNA"/>
</dbReference>
<reference evidence="1 2" key="1">
    <citation type="submission" date="2019-07" db="EMBL/GenBank/DDBJ databases">
        <title>Whole genome shotgun sequence of Pseudonocardia sulfidoxydans NBRC 16205.</title>
        <authorList>
            <person name="Hosoyama A."/>
            <person name="Uohara A."/>
            <person name="Ohji S."/>
            <person name="Ichikawa N."/>
        </authorList>
    </citation>
    <scope>NUCLEOTIDE SEQUENCE [LARGE SCALE GENOMIC DNA]</scope>
    <source>
        <strain evidence="1 2">NBRC 16205</strain>
    </source>
</reference>